<comment type="similarity">
    <text evidence="1">Belongs to the carbohydrate kinase PfkB family.</text>
</comment>
<dbReference type="RefSeq" id="WP_215487395.1">
    <property type="nucleotide sequence ID" value="NZ_BAAAPJ010000002.1"/>
</dbReference>
<evidence type="ECO:0000256" key="5">
    <source>
        <dbReference type="ARBA" id="ARBA00022840"/>
    </source>
</evidence>
<dbReference type="InterPro" id="IPR011611">
    <property type="entry name" value="PfkB_dom"/>
</dbReference>
<keyword evidence="5" id="KW-0067">ATP-binding</keyword>
<keyword evidence="2" id="KW-0808">Transferase</keyword>
<dbReference type="CDD" id="cd01167">
    <property type="entry name" value="bac_FRK"/>
    <property type="match status" value="1"/>
</dbReference>
<dbReference type="EMBL" id="JAFLHG010000007">
    <property type="protein sequence ID" value="MBT8798149.1"/>
    <property type="molecule type" value="Genomic_DNA"/>
</dbReference>
<keyword evidence="4 7" id="KW-0418">Kinase</keyword>
<dbReference type="SUPFAM" id="SSF53613">
    <property type="entry name" value="Ribokinase-like"/>
    <property type="match status" value="1"/>
</dbReference>
<evidence type="ECO:0000313" key="8">
    <source>
        <dbReference type="Proteomes" id="UP000740605"/>
    </source>
</evidence>
<dbReference type="InterPro" id="IPR050306">
    <property type="entry name" value="PfkB_Carbo_kinase"/>
</dbReference>
<reference evidence="7 8" key="1">
    <citation type="submission" date="2021-03" db="EMBL/GenBank/DDBJ databases">
        <title>Microbacterium pauli sp. nov., isolated from microfiltered milk.</title>
        <authorList>
            <person name="Bellassi P."/>
            <person name="Fontana A."/>
            <person name="Callegari M.L."/>
            <person name="Lorenzo M."/>
            <person name="Cappa F."/>
        </authorList>
    </citation>
    <scope>NUCLEOTIDE SEQUENCE [LARGE SCALE GENOMIC DNA]</scope>
    <source>
        <strain evidence="7 8">DSM 18909</strain>
    </source>
</reference>
<evidence type="ECO:0000256" key="4">
    <source>
        <dbReference type="ARBA" id="ARBA00022777"/>
    </source>
</evidence>
<evidence type="ECO:0000256" key="3">
    <source>
        <dbReference type="ARBA" id="ARBA00022741"/>
    </source>
</evidence>
<evidence type="ECO:0000256" key="1">
    <source>
        <dbReference type="ARBA" id="ARBA00010688"/>
    </source>
</evidence>
<dbReference type="PANTHER" id="PTHR43085:SF1">
    <property type="entry name" value="PSEUDOURIDINE KINASE-RELATED"/>
    <property type="match status" value="1"/>
</dbReference>
<dbReference type="InterPro" id="IPR029056">
    <property type="entry name" value="Ribokinase-like"/>
</dbReference>
<dbReference type="Proteomes" id="UP000740605">
    <property type="component" value="Unassembled WGS sequence"/>
</dbReference>
<keyword evidence="8" id="KW-1185">Reference proteome</keyword>
<dbReference type="Pfam" id="PF00294">
    <property type="entry name" value="PfkB"/>
    <property type="match status" value="1"/>
</dbReference>
<organism evidence="7 8">
    <name type="scientific">Microbacterium flavum</name>
    <dbReference type="NCBI Taxonomy" id="415216"/>
    <lineage>
        <taxon>Bacteria</taxon>
        <taxon>Bacillati</taxon>
        <taxon>Actinomycetota</taxon>
        <taxon>Actinomycetes</taxon>
        <taxon>Micrococcales</taxon>
        <taxon>Microbacteriaceae</taxon>
        <taxon>Microbacterium</taxon>
    </lineage>
</organism>
<dbReference type="PROSITE" id="PS00583">
    <property type="entry name" value="PFKB_KINASES_1"/>
    <property type="match status" value="1"/>
</dbReference>
<accession>A0ABS5XUF3</accession>
<evidence type="ECO:0000259" key="6">
    <source>
        <dbReference type="Pfam" id="PF00294"/>
    </source>
</evidence>
<proteinExistence type="inferred from homology"/>
<comment type="caution">
    <text evidence="7">The sequence shown here is derived from an EMBL/GenBank/DDBJ whole genome shotgun (WGS) entry which is preliminary data.</text>
</comment>
<gene>
    <name evidence="7" type="ORF">J0P97_08705</name>
</gene>
<evidence type="ECO:0000256" key="2">
    <source>
        <dbReference type="ARBA" id="ARBA00022679"/>
    </source>
</evidence>
<dbReference type="PANTHER" id="PTHR43085">
    <property type="entry name" value="HEXOKINASE FAMILY MEMBER"/>
    <property type="match status" value="1"/>
</dbReference>
<protein>
    <submittedName>
        <fullName evidence="7">Carbohydrate kinase</fullName>
    </submittedName>
</protein>
<name>A0ABS5XUF3_9MICO</name>
<keyword evidence="3" id="KW-0547">Nucleotide-binding</keyword>
<dbReference type="InterPro" id="IPR002173">
    <property type="entry name" value="Carboh/pur_kinase_PfkB_CS"/>
</dbReference>
<evidence type="ECO:0000313" key="7">
    <source>
        <dbReference type="EMBL" id="MBT8798149.1"/>
    </source>
</evidence>
<sequence>MTVPPHPSVLVIGEALMDITDSAAGVIETPGGGPANVALGLARRGVDTALLASLGRDARGLVIAAHLEESGVIVHPDTFHDRATSTARATLDETGAATYDFDISWEIPEAVSVDEPAVIHTGSLATFLEPGADAVAQLLAAHPAAVVTFDPNIRPALVGSPAAARARFEGVARRAAVVKLSDEDADFLFPETDLPDVLDAILALGPRLVAITRGGAGAILSTATDRIEVAAPRASVVDTIGAGDTFMASLLTEPSVRAGVAPSAADLQEIGERAVAAAAVTVSRAGADLPWESELTL</sequence>
<dbReference type="GO" id="GO:0016301">
    <property type="term" value="F:kinase activity"/>
    <property type="evidence" value="ECO:0007669"/>
    <property type="project" value="UniProtKB-KW"/>
</dbReference>
<dbReference type="Gene3D" id="3.40.1190.20">
    <property type="match status" value="1"/>
</dbReference>
<feature type="domain" description="Carbohydrate kinase PfkB" evidence="6">
    <location>
        <begin position="8"/>
        <end position="292"/>
    </location>
</feature>